<evidence type="ECO:0000259" key="7">
    <source>
        <dbReference type="PROSITE" id="PS50850"/>
    </source>
</evidence>
<dbReference type="InterPro" id="IPR011701">
    <property type="entry name" value="MFS"/>
</dbReference>
<evidence type="ECO:0000313" key="8">
    <source>
        <dbReference type="EMBL" id="TSJ37341.1"/>
    </source>
</evidence>
<keyword evidence="3 6" id="KW-0812">Transmembrane</keyword>
<dbReference type="Gene3D" id="1.20.1250.20">
    <property type="entry name" value="MFS general substrate transporter like domains"/>
    <property type="match status" value="1"/>
</dbReference>
<keyword evidence="5 6" id="KW-0472">Membrane</keyword>
<dbReference type="PANTHER" id="PTHR23504:SF15">
    <property type="entry name" value="MAJOR FACILITATOR SUPERFAMILY (MFS) PROFILE DOMAIN-CONTAINING PROTEIN"/>
    <property type="match status" value="1"/>
</dbReference>
<dbReference type="InterPro" id="IPR036259">
    <property type="entry name" value="MFS_trans_sf"/>
</dbReference>
<name>A0A556MBR2_9SPHI</name>
<dbReference type="PROSITE" id="PS50850">
    <property type="entry name" value="MFS"/>
    <property type="match status" value="1"/>
</dbReference>
<feature type="transmembrane region" description="Helical" evidence="6">
    <location>
        <begin position="300"/>
        <end position="318"/>
    </location>
</feature>
<feature type="transmembrane region" description="Helical" evidence="6">
    <location>
        <begin position="123"/>
        <end position="140"/>
    </location>
</feature>
<evidence type="ECO:0000256" key="2">
    <source>
        <dbReference type="ARBA" id="ARBA00022448"/>
    </source>
</evidence>
<feature type="transmembrane region" description="Helical" evidence="6">
    <location>
        <begin position="21"/>
        <end position="45"/>
    </location>
</feature>
<feature type="transmembrane region" description="Helical" evidence="6">
    <location>
        <begin position="222"/>
        <end position="246"/>
    </location>
</feature>
<proteinExistence type="predicted"/>
<gene>
    <name evidence="8" type="ORF">FO440_21505</name>
</gene>
<dbReference type="RefSeq" id="WP_144250375.1">
    <property type="nucleotide sequence ID" value="NZ_VLPK01000005.1"/>
</dbReference>
<dbReference type="CDD" id="cd17388">
    <property type="entry name" value="MFS_TetA"/>
    <property type="match status" value="1"/>
</dbReference>
<dbReference type="EMBL" id="VLPK01000005">
    <property type="protein sequence ID" value="TSJ37341.1"/>
    <property type="molecule type" value="Genomic_DNA"/>
</dbReference>
<dbReference type="GO" id="GO:0016020">
    <property type="term" value="C:membrane"/>
    <property type="evidence" value="ECO:0007669"/>
    <property type="project" value="UniProtKB-SubCell"/>
</dbReference>
<keyword evidence="9" id="KW-1185">Reference proteome</keyword>
<protein>
    <submittedName>
        <fullName evidence="8">TCR/Tet family MFS transporter</fullName>
    </submittedName>
</protein>
<feature type="transmembrane region" description="Helical" evidence="6">
    <location>
        <begin position="266"/>
        <end position="288"/>
    </location>
</feature>
<dbReference type="GO" id="GO:0022857">
    <property type="term" value="F:transmembrane transporter activity"/>
    <property type="evidence" value="ECO:0007669"/>
    <property type="project" value="InterPro"/>
</dbReference>
<organism evidence="8 9">
    <name type="scientific">Mucilaginibacter corticis</name>
    <dbReference type="NCBI Taxonomy" id="2597670"/>
    <lineage>
        <taxon>Bacteria</taxon>
        <taxon>Pseudomonadati</taxon>
        <taxon>Bacteroidota</taxon>
        <taxon>Sphingobacteriia</taxon>
        <taxon>Sphingobacteriales</taxon>
        <taxon>Sphingobacteriaceae</taxon>
        <taxon>Mucilaginibacter</taxon>
    </lineage>
</organism>
<evidence type="ECO:0000256" key="4">
    <source>
        <dbReference type="ARBA" id="ARBA00022989"/>
    </source>
</evidence>
<comment type="caution">
    <text evidence="8">The sequence shown here is derived from an EMBL/GenBank/DDBJ whole genome shotgun (WGS) entry which is preliminary data.</text>
</comment>
<dbReference type="SUPFAM" id="SSF103473">
    <property type="entry name" value="MFS general substrate transporter"/>
    <property type="match status" value="1"/>
</dbReference>
<dbReference type="Proteomes" id="UP000318733">
    <property type="component" value="Unassembled WGS sequence"/>
</dbReference>
<feature type="domain" description="Major facilitator superfamily (MFS) profile" evidence="7">
    <location>
        <begin position="23"/>
        <end position="419"/>
    </location>
</feature>
<dbReference type="Pfam" id="PF07690">
    <property type="entry name" value="MFS_1"/>
    <property type="match status" value="1"/>
</dbReference>
<evidence type="ECO:0000313" key="9">
    <source>
        <dbReference type="Proteomes" id="UP000318733"/>
    </source>
</evidence>
<evidence type="ECO:0000256" key="5">
    <source>
        <dbReference type="ARBA" id="ARBA00023136"/>
    </source>
</evidence>
<keyword evidence="2" id="KW-0813">Transport</keyword>
<reference evidence="8 9" key="1">
    <citation type="submission" date="2019-07" db="EMBL/GenBank/DDBJ databases">
        <authorList>
            <person name="Huq M.A."/>
        </authorList>
    </citation>
    <scope>NUCLEOTIDE SEQUENCE [LARGE SCALE GENOMIC DNA]</scope>
    <source>
        <strain evidence="8 9">MAH-19</strain>
    </source>
</reference>
<feature type="transmembrane region" description="Helical" evidence="6">
    <location>
        <begin position="180"/>
        <end position="201"/>
    </location>
</feature>
<accession>A0A556MBR2</accession>
<feature type="transmembrane region" description="Helical" evidence="6">
    <location>
        <begin position="152"/>
        <end position="174"/>
    </location>
</feature>
<sequence length="431" mass="47035">MAEEQSSFSNMTGQVTKTKRSAALGFIFITIFVDVLGLGIIIPVMPKLLQTLGHFDLSMASKYNGWLTLIYASMQLIFASIMGSLSDRYGRRPVLLISLFGFSIDYLFMAFAPSIAWLFVGRFIAGVTGASTATATAYIADVSTGHKRDANFGLVGAASGIGLILGVGLGGYLGELNIKFPFMAAAGFAFLNGMYGLFVLPESLKPEHRRKFEWKRANPLGSLIRVFTKHVGLAGLIGAILLVYIAQKAVEYLMSFFLYEKFNWSMHSVSWLALFIGGLLFAIQAGLIRYTIPKFGQQKNIIAGIIFYAIGLTLIAFVNRGWLVYIFMIPYCLGGISGPALQGYATNKVAKNEQGELQGAITILNSISVIVGPFIFSFLFAHYTNKTSGIYFPGAPYLLAAILMIISTFLAIRSFKNPIKKTRSVKPAHTA</sequence>
<feature type="transmembrane region" description="Helical" evidence="6">
    <location>
        <begin position="324"/>
        <end position="345"/>
    </location>
</feature>
<dbReference type="PANTHER" id="PTHR23504">
    <property type="entry name" value="MAJOR FACILITATOR SUPERFAMILY DOMAIN-CONTAINING PROTEIN 10"/>
    <property type="match status" value="1"/>
</dbReference>
<dbReference type="OrthoDB" id="9793283at2"/>
<dbReference type="AlphaFoldDB" id="A0A556MBR2"/>
<evidence type="ECO:0000256" key="1">
    <source>
        <dbReference type="ARBA" id="ARBA00004141"/>
    </source>
</evidence>
<feature type="transmembrane region" description="Helical" evidence="6">
    <location>
        <begin position="65"/>
        <end position="82"/>
    </location>
</feature>
<comment type="subcellular location">
    <subcellularLocation>
        <location evidence="1">Membrane</location>
        <topology evidence="1">Multi-pass membrane protein</topology>
    </subcellularLocation>
</comment>
<dbReference type="PRINTS" id="PR01035">
    <property type="entry name" value="TCRTETA"/>
</dbReference>
<feature type="transmembrane region" description="Helical" evidence="6">
    <location>
        <begin position="395"/>
        <end position="415"/>
    </location>
</feature>
<dbReference type="InterPro" id="IPR020846">
    <property type="entry name" value="MFS_dom"/>
</dbReference>
<evidence type="ECO:0000256" key="6">
    <source>
        <dbReference type="SAM" id="Phobius"/>
    </source>
</evidence>
<dbReference type="InterPro" id="IPR001958">
    <property type="entry name" value="Tet-R_TetA/multi-R_MdtG-like"/>
</dbReference>
<keyword evidence="4 6" id="KW-1133">Transmembrane helix</keyword>
<feature type="transmembrane region" description="Helical" evidence="6">
    <location>
        <begin position="357"/>
        <end position="383"/>
    </location>
</feature>
<evidence type="ECO:0000256" key="3">
    <source>
        <dbReference type="ARBA" id="ARBA00022692"/>
    </source>
</evidence>
<feature type="transmembrane region" description="Helical" evidence="6">
    <location>
        <begin position="94"/>
        <end position="117"/>
    </location>
</feature>